<dbReference type="GO" id="GO:0032389">
    <property type="term" value="C:MutLalpha complex"/>
    <property type="evidence" value="ECO:0007669"/>
    <property type="project" value="TreeGrafter"/>
</dbReference>
<dbReference type="GeneID" id="59350187"/>
<gene>
    <name evidence="6" type="ORF">MIND_01110600</name>
</gene>
<dbReference type="InterPro" id="IPR037198">
    <property type="entry name" value="MutL_C_sf"/>
</dbReference>
<evidence type="ECO:0000256" key="1">
    <source>
        <dbReference type="ARBA" id="ARBA00006082"/>
    </source>
</evidence>
<dbReference type="GO" id="GO:0005524">
    <property type="term" value="F:ATP binding"/>
    <property type="evidence" value="ECO:0007669"/>
    <property type="project" value="InterPro"/>
</dbReference>
<dbReference type="RefSeq" id="XP_037217065.1">
    <property type="nucleotide sequence ID" value="XM_037367671.1"/>
</dbReference>
<dbReference type="GO" id="GO:0016887">
    <property type="term" value="F:ATP hydrolysis activity"/>
    <property type="evidence" value="ECO:0007669"/>
    <property type="project" value="InterPro"/>
</dbReference>
<dbReference type="GO" id="GO:0030983">
    <property type="term" value="F:mismatched DNA binding"/>
    <property type="evidence" value="ECO:0007669"/>
    <property type="project" value="InterPro"/>
</dbReference>
<evidence type="ECO:0000259" key="5">
    <source>
        <dbReference type="SMART" id="SM01340"/>
    </source>
</evidence>
<dbReference type="Gene3D" id="3.30.1540.20">
    <property type="entry name" value="MutL, C-terminal domain, dimerisation subdomain"/>
    <property type="match status" value="1"/>
</dbReference>
<feature type="region of interest" description="Disordered" evidence="3">
    <location>
        <begin position="1103"/>
        <end position="1152"/>
    </location>
</feature>
<reference evidence="6" key="1">
    <citation type="submission" date="2020-05" db="EMBL/GenBank/DDBJ databases">
        <title>Mycena genomes resolve the evolution of fungal bioluminescence.</title>
        <authorList>
            <person name="Tsai I.J."/>
        </authorList>
    </citation>
    <scope>NUCLEOTIDE SEQUENCE</scope>
    <source>
        <strain evidence="6">171206Taipei</strain>
    </source>
</reference>
<dbReference type="InterPro" id="IPR014721">
    <property type="entry name" value="Ribsml_uS5_D2-typ_fold_subgr"/>
</dbReference>
<feature type="compositionally biased region" description="Acidic residues" evidence="3">
    <location>
        <begin position="780"/>
        <end position="803"/>
    </location>
</feature>
<feature type="compositionally biased region" description="Polar residues" evidence="3">
    <location>
        <begin position="553"/>
        <end position="563"/>
    </location>
</feature>
<dbReference type="GO" id="GO:0006298">
    <property type="term" value="P:mismatch repair"/>
    <property type="evidence" value="ECO:0007669"/>
    <property type="project" value="InterPro"/>
</dbReference>
<evidence type="ECO:0000256" key="3">
    <source>
        <dbReference type="SAM" id="MobiDB-lite"/>
    </source>
</evidence>
<feature type="region of interest" description="Disordered" evidence="3">
    <location>
        <begin position="1170"/>
        <end position="1200"/>
    </location>
</feature>
<dbReference type="SUPFAM" id="SSF55874">
    <property type="entry name" value="ATPase domain of HSP90 chaperone/DNA topoisomerase II/histidine kinase"/>
    <property type="match status" value="1"/>
</dbReference>
<dbReference type="InterPro" id="IPR014762">
    <property type="entry name" value="DNA_mismatch_repair_CS"/>
</dbReference>
<dbReference type="Gene3D" id="3.30.565.10">
    <property type="entry name" value="Histidine kinase-like ATPase, C-terminal domain"/>
    <property type="match status" value="1"/>
</dbReference>
<dbReference type="Pfam" id="PF08676">
    <property type="entry name" value="MutL_C"/>
    <property type="match status" value="1"/>
</dbReference>
<feature type="compositionally biased region" description="Low complexity" evidence="3">
    <location>
        <begin position="641"/>
        <end position="666"/>
    </location>
</feature>
<dbReference type="InterPro" id="IPR020568">
    <property type="entry name" value="Ribosomal_Su5_D2-typ_SF"/>
</dbReference>
<feature type="region of interest" description="Disordered" evidence="3">
    <location>
        <begin position="305"/>
        <end position="324"/>
    </location>
</feature>
<dbReference type="SUPFAM" id="SSF54211">
    <property type="entry name" value="Ribosomal protein S5 domain 2-like"/>
    <property type="match status" value="1"/>
</dbReference>
<dbReference type="PANTHER" id="PTHR10073:SF52">
    <property type="entry name" value="MISMATCH REPAIR ENDONUCLEASE PMS2"/>
    <property type="match status" value="1"/>
</dbReference>
<dbReference type="InterPro" id="IPR014790">
    <property type="entry name" value="MutL_C"/>
</dbReference>
<keyword evidence="7" id="KW-1185">Reference proteome</keyword>
<dbReference type="InterPro" id="IPR042120">
    <property type="entry name" value="MutL_C_dimsub"/>
</dbReference>
<feature type="compositionally biased region" description="Acidic residues" evidence="3">
    <location>
        <begin position="589"/>
        <end position="608"/>
    </location>
</feature>
<evidence type="ECO:0008006" key="8">
    <source>
        <dbReference type="Google" id="ProtNLM"/>
    </source>
</evidence>
<dbReference type="OrthoDB" id="10263226at2759"/>
<feature type="compositionally biased region" description="Acidic residues" evidence="3">
    <location>
        <begin position="897"/>
        <end position="907"/>
    </location>
</feature>
<protein>
    <recommendedName>
        <fullName evidence="8">DNA mismatch repair protein PMS1</fullName>
    </recommendedName>
</protein>
<feature type="compositionally biased region" description="Polar residues" evidence="3">
    <location>
        <begin position="813"/>
        <end position="839"/>
    </location>
</feature>
<dbReference type="InterPro" id="IPR036890">
    <property type="entry name" value="HATPase_C_sf"/>
</dbReference>
<evidence type="ECO:0000313" key="6">
    <source>
        <dbReference type="EMBL" id="KAF7295702.1"/>
    </source>
</evidence>
<feature type="domain" description="DNA mismatch repair protein S5" evidence="5">
    <location>
        <begin position="403"/>
        <end position="547"/>
    </location>
</feature>
<dbReference type="PANTHER" id="PTHR10073">
    <property type="entry name" value="DNA MISMATCH REPAIR PROTEIN MLH, PMS, MUTL"/>
    <property type="match status" value="1"/>
</dbReference>
<feature type="compositionally biased region" description="Polar residues" evidence="3">
    <location>
        <begin position="908"/>
        <end position="917"/>
    </location>
</feature>
<name>A0A8H6SB38_9AGAR</name>
<feature type="domain" description="MutL C-terminal dimerisation" evidence="4">
    <location>
        <begin position="1011"/>
        <end position="1129"/>
    </location>
</feature>
<dbReference type="InterPro" id="IPR002099">
    <property type="entry name" value="MutL/Mlh/PMS"/>
</dbReference>
<dbReference type="SMART" id="SM01340">
    <property type="entry name" value="DNA_mis_repair"/>
    <property type="match status" value="1"/>
</dbReference>
<dbReference type="InterPro" id="IPR038973">
    <property type="entry name" value="MutL/Mlh/Pms-like"/>
</dbReference>
<dbReference type="SMART" id="SM00853">
    <property type="entry name" value="MutL_C"/>
    <property type="match status" value="1"/>
</dbReference>
<evidence type="ECO:0000313" key="7">
    <source>
        <dbReference type="Proteomes" id="UP000636479"/>
    </source>
</evidence>
<dbReference type="NCBIfam" id="TIGR00585">
    <property type="entry name" value="mutl"/>
    <property type="match status" value="1"/>
</dbReference>
<dbReference type="AlphaFoldDB" id="A0A8H6SB38"/>
<feature type="compositionally biased region" description="Polar residues" evidence="3">
    <location>
        <begin position="697"/>
        <end position="717"/>
    </location>
</feature>
<evidence type="ECO:0000259" key="4">
    <source>
        <dbReference type="SMART" id="SM00853"/>
    </source>
</evidence>
<dbReference type="Gene3D" id="3.30.230.10">
    <property type="match status" value="1"/>
</dbReference>
<feature type="compositionally biased region" description="Acidic residues" evidence="3">
    <location>
        <begin position="859"/>
        <end position="875"/>
    </location>
</feature>
<dbReference type="SUPFAM" id="SSF118116">
    <property type="entry name" value="DNA mismatch repair protein MutL"/>
    <property type="match status" value="1"/>
</dbReference>
<dbReference type="Proteomes" id="UP000636479">
    <property type="component" value="Unassembled WGS sequence"/>
</dbReference>
<sequence>MSDRAALRNRILPALHQPGQLCGGRPCHQVFRDHIAPCKYNTTAALEKYLNKALELYQRPKLKRLPELSISNEKLVLTQSDMYACNFGVDTAGNPVVLDFQQICWLPESLELYTLLRTTGFAWLVAEQLYTADECRALASRSDLYEELESRIRKTRKMHVPIRNSFVYHRQVPSISSGTNAMSPGKASGIRAIDKSSIHHITSGQVVIDLQTAVKDSYFHILTDFPIDIRFKNHGLNSIEVVDNGGGIEEGDWDAIGLKHHTSKLATLADLDTVQTFGFRGEALSSLCALCESVTVSTTTKPPMGTTIDLDSTGKVKGKSKTARQRGTTVTLHKLFSPLPVRRKELERHAKREFGKAVALLHAYALGPCARKGVKMAVSNQPDKGQKSTQFRTSGTQSIRDVVTAVWGTRALDNIVDLDITFAIERDKHAVKRLSTKTSTACQTPIQASLRGLVSAFAPGSGRPGPDRQVFYVNGRPCLLPKVQKTITEVYRTFNAPGTQAPVVIADLVLPTDAYDVNVSPDKRTIYVHHEIGLVEGLKAALEAAFAPGRSTFGVSSTQSNTPEARAPDRTRTRPKSEGHSRNEPILLDNEEDSDEEGDEDEEDEEEHPDLLHHLEGGAKAPRGKDSQATTNDSPFLKPISTAATSARNTKTTTKASTSSKATGKSLQTKLPFASATVKTNASSSTSRVVVPTPATDNQRALQTPSATGSSRVSSPDSEPEGNDESIVTLEMDTSQTTWGRALGLESRTKRKESSPLGSEEKDEGDSERPLKRQKSEFSESYDDLDPEEQEEMELDPEADTEETASSPHPALTKQTTMSSSQQPRTPSATQKGPRQQLRTMLATFAGPAASQKKRAVSEEGEDELQSSEEEEENGDGQQHIEVDDETQSSQLIDLSMDNDSDDDEETTPFNPSTPTRASAPVLRPEVVRTLDEDGTGEMVLRVELDNVIARWERLKMELQNNGEQDVMPNITNPHEILKAAGLGSGAADIDFAAQALSRTINKSDFASMDILGQFNLGFVVVRRQVAASAESPAMDDLFIVDQHAADEKYNFETLQQTTRIKSQKLFRPRPLELTASDEMLALEKIEVLRQNGFEVEVQTEAVELGDEEEAVETPATTPKLAPRGADSPYAGRPRRHDSSLRESPSNVCHAGLSEKCDDWDAADRVANDLGCATYGDDGPAVELPSWATDNAPSGGYSAE</sequence>
<feature type="compositionally biased region" description="Basic and acidic residues" evidence="3">
    <location>
        <begin position="767"/>
        <end position="778"/>
    </location>
</feature>
<dbReference type="GO" id="GO:0061982">
    <property type="term" value="P:meiosis I cell cycle process"/>
    <property type="evidence" value="ECO:0007669"/>
    <property type="project" value="UniProtKB-ARBA"/>
</dbReference>
<proteinExistence type="inferred from homology"/>
<feature type="region of interest" description="Disordered" evidence="3">
    <location>
        <begin position="551"/>
        <end position="924"/>
    </location>
</feature>
<keyword evidence="2" id="KW-0227">DNA damage</keyword>
<dbReference type="PROSITE" id="PS00058">
    <property type="entry name" value="DNA_MISMATCH_REPAIR_1"/>
    <property type="match status" value="1"/>
</dbReference>
<evidence type="ECO:0000256" key="2">
    <source>
        <dbReference type="ARBA" id="ARBA00022763"/>
    </source>
</evidence>
<dbReference type="CDD" id="cd03484">
    <property type="entry name" value="MutL_Trans_hPMS_2_like"/>
    <property type="match status" value="1"/>
</dbReference>
<accession>A0A8H6SB38</accession>
<organism evidence="6 7">
    <name type="scientific">Mycena indigotica</name>
    <dbReference type="NCBI Taxonomy" id="2126181"/>
    <lineage>
        <taxon>Eukaryota</taxon>
        <taxon>Fungi</taxon>
        <taxon>Dikarya</taxon>
        <taxon>Basidiomycota</taxon>
        <taxon>Agaricomycotina</taxon>
        <taxon>Agaricomycetes</taxon>
        <taxon>Agaricomycetidae</taxon>
        <taxon>Agaricales</taxon>
        <taxon>Marasmiineae</taxon>
        <taxon>Mycenaceae</taxon>
        <taxon>Mycena</taxon>
    </lineage>
</organism>
<dbReference type="GO" id="GO:0140664">
    <property type="term" value="F:ATP-dependent DNA damage sensor activity"/>
    <property type="evidence" value="ECO:0007669"/>
    <property type="project" value="InterPro"/>
</dbReference>
<comment type="similarity">
    <text evidence="1">Belongs to the DNA mismatch repair MutL/HexB family.</text>
</comment>
<comment type="caution">
    <text evidence="6">The sequence shown here is derived from an EMBL/GenBank/DDBJ whole genome shotgun (WGS) entry which is preliminary data.</text>
</comment>
<feature type="compositionally biased region" description="Basic and acidic residues" evidence="3">
    <location>
        <begin position="566"/>
        <end position="583"/>
    </location>
</feature>
<dbReference type="EMBL" id="JACAZF010000009">
    <property type="protein sequence ID" value="KAF7295702.1"/>
    <property type="molecule type" value="Genomic_DNA"/>
</dbReference>
<dbReference type="Pfam" id="PF01119">
    <property type="entry name" value="DNA_mis_repair"/>
    <property type="match status" value="1"/>
</dbReference>
<feature type="compositionally biased region" description="Low complexity" evidence="3">
    <location>
        <begin position="682"/>
        <end position="696"/>
    </location>
</feature>
<dbReference type="InterPro" id="IPR013507">
    <property type="entry name" value="DNA_mismatch_S5_2-like"/>
</dbReference>